<keyword evidence="4 6" id="KW-0040">ANK repeat</keyword>
<dbReference type="Gene3D" id="3.40.50.1170">
    <property type="entry name" value="L-asparaginase, N-terminal domain"/>
    <property type="match status" value="1"/>
</dbReference>
<dbReference type="CDD" id="cd08963">
    <property type="entry name" value="L-asparaginase_I"/>
    <property type="match status" value="1"/>
</dbReference>
<dbReference type="InterPro" id="IPR036770">
    <property type="entry name" value="Ankyrin_rpt-contain_sf"/>
</dbReference>
<dbReference type="PROSITE" id="PS50088">
    <property type="entry name" value="ANK_REPEAT"/>
    <property type="match status" value="3"/>
</dbReference>
<dbReference type="FunFam" id="3.40.50.40:FF:000001">
    <property type="entry name" value="L-asparaginase 1"/>
    <property type="match status" value="1"/>
</dbReference>
<dbReference type="InterPro" id="IPR027473">
    <property type="entry name" value="L-asparaginase_C"/>
</dbReference>
<keyword evidence="2" id="KW-0677">Repeat</keyword>
<dbReference type="Gene3D" id="1.25.40.20">
    <property type="entry name" value="Ankyrin repeat-containing domain"/>
    <property type="match status" value="2"/>
</dbReference>
<evidence type="ECO:0000256" key="4">
    <source>
        <dbReference type="ARBA" id="ARBA00023043"/>
    </source>
</evidence>
<dbReference type="InterPro" id="IPR027474">
    <property type="entry name" value="L-asparaginase_N"/>
</dbReference>
<gene>
    <name evidence="10" type="primary">LOC108084223</name>
</gene>
<reference evidence="10" key="1">
    <citation type="submission" date="2025-08" db="UniProtKB">
        <authorList>
            <consortium name="RefSeq"/>
        </authorList>
    </citation>
    <scope>IDENTIFICATION</scope>
    <source>
        <strain evidence="10">14028-0561.14</strain>
        <tissue evidence="10">Whole fly</tissue>
    </source>
</reference>
<dbReference type="SUPFAM" id="SSF48403">
    <property type="entry name" value="Ankyrin repeat"/>
    <property type="match status" value="1"/>
</dbReference>
<feature type="repeat" description="ANK" evidence="6">
    <location>
        <begin position="468"/>
        <end position="500"/>
    </location>
</feature>
<evidence type="ECO:0000256" key="3">
    <source>
        <dbReference type="ARBA" id="ARBA00022801"/>
    </source>
</evidence>
<dbReference type="InterPro" id="IPR040919">
    <property type="entry name" value="Asparaginase_C"/>
</dbReference>
<dbReference type="GO" id="GO:0009066">
    <property type="term" value="P:aspartate family amino acid metabolic process"/>
    <property type="evidence" value="ECO:0007669"/>
    <property type="project" value="UniProtKB-ARBA"/>
</dbReference>
<dbReference type="Gene3D" id="3.40.50.40">
    <property type="match status" value="1"/>
</dbReference>
<dbReference type="InterPro" id="IPR002110">
    <property type="entry name" value="Ankyrin_rpt"/>
</dbReference>
<dbReference type="Pfam" id="PF17763">
    <property type="entry name" value="Asparaginase_C"/>
    <property type="match status" value="1"/>
</dbReference>
<dbReference type="SMART" id="SM00248">
    <property type="entry name" value="ANK"/>
    <property type="match status" value="4"/>
</dbReference>
<evidence type="ECO:0000256" key="6">
    <source>
        <dbReference type="PROSITE-ProRule" id="PRU00023"/>
    </source>
</evidence>
<dbReference type="FunFam" id="1.25.40.20:FF:000391">
    <property type="entry name" value="L-asparaginase 1"/>
    <property type="match status" value="1"/>
</dbReference>
<dbReference type="GeneID" id="108084223"/>
<dbReference type="PANTHER" id="PTHR11707">
    <property type="entry name" value="L-ASPARAGINASE"/>
    <property type="match status" value="1"/>
</dbReference>
<keyword evidence="9" id="KW-1185">Reference proteome</keyword>
<dbReference type="GO" id="GO:0004067">
    <property type="term" value="F:asparaginase activity"/>
    <property type="evidence" value="ECO:0007669"/>
    <property type="project" value="UniProtKB-UniRule"/>
</dbReference>
<dbReference type="RefSeq" id="XP_017035837.1">
    <property type="nucleotide sequence ID" value="XM_017180348.3"/>
</dbReference>
<dbReference type="PIRSF" id="PIRSF500176">
    <property type="entry name" value="L_ASNase"/>
    <property type="match status" value="1"/>
</dbReference>
<dbReference type="PRINTS" id="PR00139">
    <property type="entry name" value="ASNGLNASE"/>
</dbReference>
<dbReference type="InterPro" id="IPR036152">
    <property type="entry name" value="Asp/glu_Ase-like_sf"/>
</dbReference>
<dbReference type="PROSITE" id="PS51732">
    <property type="entry name" value="ASN_GLN_ASE_3"/>
    <property type="match status" value="1"/>
</dbReference>
<dbReference type="Pfam" id="PF12796">
    <property type="entry name" value="Ank_2"/>
    <property type="match status" value="2"/>
</dbReference>
<dbReference type="InterPro" id="IPR041725">
    <property type="entry name" value="L-asparaginase_I"/>
</dbReference>
<proteinExistence type="inferred from homology"/>
<dbReference type="SMART" id="SM00870">
    <property type="entry name" value="Asparaginase"/>
    <property type="match status" value="1"/>
</dbReference>
<dbReference type="PIRSF" id="PIRSF001220">
    <property type="entry name" value="L-ASNase_gatD"/>
    <property type="match status" value="1"/>
</dbReference>
<feature type="domain" description="Asparaginase/glutaminase C-terminal" evidence="8">
    <location>
        <begin position="242"/>
        <end position="348"/>
    </location>
</feature>
<dbReference type="Pfam" id="PF00710">
    <property type="entry name" value="Asparaginase"/>
    <property type="match status" value="1"/>
</dbReference>
<feature type="domain" description="L-asparaginase N-terminal" evidence="7">
    <location>
        <begin position="14"/>
        <end position="222"/>
    </location>
</feature>
<organism evidence="9 10">
    <name type="scientific">Drosophila kikkawai</name>
    <name type="common">Fruit fly</name>
    <dbReference type="NCBI Taxonomy" id="30033"/>
    <lineage>
        <taxon>Eukaryota</taxon>
        <taxon>Metazoa</taxon>
        <taxon>Ecdysozoa</taxon>
        <taxon>Arthropoda</taxon>
        <taxon>Hexapoda</taxon>
        <taxon>Insecta</taxon>
        <taxon>Pterygota</taxon>
        <taxon>Neoptera</taxon>
        <taxon>Endopterygota</taxon>
        <taxon>Diptera</taxon>
        <taxon>Brachycera</taxon>
        <taxon>Muscomorpha</taxon>
        <taxon>Ephydroidea</taxon>
        <taxon>Drosophilidae</taxon>
        <taxon>Drosophila</taxon>
        <taxon>Sophophora</taxon>
    </lineage>
</organism>
<sequence>MSRPMCDCNKKEARVHVIYVGGAIGMLRDDNGELASEPNVLATRFQECPSCHDKEYKVDSEEPFLVLPAVKDAPFRVLYNLKEFSPLIDSSCMGIAEWKMIVKEVGKTYKDFDGFVILQGTDTLAYTASALAFMLEGLNKPVLVTGAQIPIFEARSDGRDNFLNALLVAGNYNIPEVLVFFGGKILRGCRSTKINAESFHALDSPNFPPLGRTGFKIEINSRQIFRPCSVNKFTVHCELEKNVGLLRIYPGISVDVMKAFLSEPMKGVVLQTFGAGNFPIHQEELLDQLREAVLRGVLVVYISQCSTGMVAYNNETGKVFQEVGIIPGYDMTEEAAFTKLAYVLSKPEWDLPNKKKVMLLSLRGEVTTNKVAKINDIDLIEGVARTLHMASGTEQKQMCSTFYPALVAAAVCAGDVNKLGDLKQYGADLCDTNCDGRSALHLACFLGKLNCVCYLISAGCPVNVHDRFNRTPLHEAIDTDNHKIIQTLLQHDAKLNDQPLVQAEMLRALTERGKVARLESFRLAGADLTLADRTGRTALHYACQLGNHEVVEYLMPHYQNPYVKDEMGMTPLDYAKAANHEHIVTLMRYMEKEKAGNDPCVCQL</sequence>
<dbReference type="EC" id="3.5.1.1" evidence="1"/>
<feature type="repeat" description="ANK" evidence="6">
    <location>
        <begin position="435"/>
        <end position="467"/>
    </location>
</feature>
<evidence type="ECO:0000259" key="8">
    <source>
        <dbReference type="Pfam" id="PF17763"/>
    </source>
</evidence>
<comment type="similarity">
    <text evidence="5">In the N-terminal section; belongs to the asparaginase 1 family.</text>
</comment>
<dbReference type="OMA" id="EWDLANK"/>
<accession>A0A6P4J376</accession>
<dbReference type="PANTHER" id="PTHR11707:SF28">
    <property type="entry name" value="60 KDA LYSOPHOSPHOLIPASE"/>
    <property type="match status" value="1"/>
</dbReference>
<dbReference type="InterPro" id="IPR037152">
    <property type="entry name" value="L-asparaginase_N_sf"/>
</dbReference>
<protein>
    <recommendedName>
        <fullName evidence="1">asparaginase</fullName>
        <ecNumber evidence="1">3.5.1.1</ecNumber>
    </recommendedName>
</protein>
<evidence type="ECO:0000256" key="2">
    <source>
        <dbReference type="ARBA" id="ARBA00022737"/>
    </source>
</evidence>
<name>A0A6P4J376_DROKI</name>
<evidence type="ECO:0000259" key="7">
    <source>
        <dbReference type="Pfam" id="PF00710"/>
    </source>
</evidence>
<dbReference type="AlphaFoldDB" id="A0A6P4J376"/>
<dbReference type="FunFam" id="3.40.50.1170:FF:000003">
    <property type="entry name" value="60 kDa lysophospholipase"/>
    <property type="match status" value="1"/>
</dbReference>
<dbReference type="OrthoDB" id="542841at2759"/>
<dbReference type="SUPFAM" id="SSF53774">
    <property type="entry name" value="Glutaminase/Asparaginase"/>
    <property type="match status" value="1"/>
</dbReference>
<evidence type="ECO:0000313" key="10">
    <source>
        <dbReference type="RefSeq" id="XP_017035837.1"/>
    </source>
</evidence>
<dbReference type="InterPro" id="IPR006034">
    <property type="entry name" value="Asparaginase/glutaminase-like"/>
</dbReference>
<evidence type="ECO:0000256" key="5">
    <source>
        <dbReference type="ARBA" id="ARBA00061199"/>
    </source>
</evidence>
<evidence type="ECO:0000313" key="9">
    <source>
        <dbReference type="Proteomes" id="UP001652661"/>
    </source>
</evidence>
<dbReference type="PROSITE" id="PS50297">
    <property type="entry name" value="ANK_REP_REGION"/>
    <property type="match status" value="3"/>
</dbReference>
<dbReference type="Proteomes" id="UP001652661">
    <property type="component" value="Chromosome 3R"/>
</dbReference>
<keyword evidence="3" id="KW-0378">Hydrolase</keyword>
<evidence type="ECO:0000256" key="1">
    <source>
        <dbReference type="ARBA" id="ARBA00012920"/>
    </source>
</evidence>
<feature type="repeat" description="ANK" evidence="6">
    <location>
        <begin position="534"/>
        <end position="566"/>
    </location>
</feature>